<accession>A0A381EJT2</accession>
<reference evidence="1 2" key="1">
    <citation type="submission" date="2018-06" db="EMBL/GenBank/DDBJ databases">
        <authorList>
            <consortium name="Pathogen Informatics"/>
            <person name="Doyle S."/>
        </authorList>
    </citation>
    <scope>NUCLEOTIDE SEQUENCE [LARGE SCALE GENOMIC DNA]</scope>
    <source>
        <strain evidence="1 2">NCTC12264</strain>
    </source>
</reference>
<dbReference type="AlphaFoldDB" id="A0A381EJT2"/>
<evidence type="ECO:0000313" key="1">
    <source>
        <dbReference type="EMBL" id="SUX27275.1"/>
    </source>
</evidence>
<evidence type="ECO:0000313" key="2">
    <source>
        <dbReference type="Proteomes" id="UP000254161"/>
    </source>
</evidence>
<dbReference type="EMBL" id="UFUZ01000001">
    <property type="protein sequence ID" value="SUX27275.1"/>
    <property type="molecule type" value="Genomic_DNA"/>
</dbReference>
<proteinExistence type="predicted"/>
<dbReference type="Proteomes" id="UP000254161">
    <property type="component" value="Unassembled WGS sequence"/>
</dbReference>
<protein>
    <submittedName>
        <fullName evidence="1">Uncharacterized protein</fullName>
    </submittedName>
</protein>
<gene>
    <name evidence="1" type="ORF">NCTC12264_01519</name>
</gene>
<name>A0A381EJT2_CAMUP</name>
<sequence>MDCTAIYGEGKEQIKLVTGSPGELELLEELAKAFNAKYDSLD</sequence>
<organism evidence="1 2">
    <name type="scientific">Campylobacter upsaliensis</name>
    <dbReference type="NCBI Taxonomy" id="28080"/>
    <lineage>
        <taxon>Bacteria</taxon>
        <taxon>Pseudomonadati</taxon>
        <taxon>Campylobacterota</taxon>
        <taxon>Epsilonproteobacteria</taxon>
        <taxon>Campylobacterales</taxon>
        <taxon>Campylobacteraceae</taxon>
        <taxon>Campylobacter</taxon>
    </lineage>
</organism>